<organism evidence="1 2">
    <name type="scientific">Oceanibaculum indicum P24</name>
    <dbReference type="NCBI Taxonomy" id="1207063"/>
    <lineage>
        <taxon>Bacteria</taxon>
        <taxon>Pseudomonadati</taxon>
        <taxon>Pseudomonadota</taxon>
        <taxon>Alphaproteobacteria</taxon>
        <taxon>Rhodospirillales</taxon>
        <taxon>Oceanibaculaceae</taxon>
        <taxon>Oceanibaculum</taxon>
    </lineage>
</organism>
<dbReference type="Proteomes" id="UP000006746">
    <property type="component" value="Unassembled WGS sequence"/>
</dbReference>
<dbReference type="RefSeq" id="WP_008945642.1">
    <property type="nucleotide sequence ID" value="NZ_AMRL01000024.1"/>
</dbReference>
<dbReference type="AlphaFoldDB" id="K2K045"/>
<evidence type="ECO:0000313" key="2">
    <source>
        <dbReference type="Proteomes" id="UP000006746"/>
    </source>
</evidence>
<dbReference type="InterPro" id="IPR013320">
    <property type="entry name" value="ConA-like_dom_sf"/>
</dbReference>
<protein>
    <submittedName>
        <fullName evidence="1">Uncharacterized protein</fullName>
    </submittedName>
</protein>
<accession>K2K045</accession>
<evidence type="ECO:0000313" key="1">
    <source>
        <dbReference type="EMBL" id="EKE70900.1"/>
    </source>
</evidence>
<dbReference type="EMBL" id="AMRL01000024">
    <property type="protein sequence ID" value="EKE70900.1"/>
    <property type="molecule type" value="Genomic_DNA"/>
</dbReference>
<dbReference type="STRING" id="1207063.P24_15194"/>
<dbReference type="eggNOG" id="ENOG502ZF32">
    <property type="taxonomic scope" value="Bacteria"/>
</dbReference>
<comment type="caution">
    <text evidence="1">The sequence shown here is derived from an EMBL/GenBank/DDBJ whole genome shotgun (WGS) entry which is preliminary data.</text>
</comment>
<gene>
    <name evidence="1" type="ORF">P24_15194</name>
</gene>
<sequence>MSVLLGNPLLLASRRELWTPAEINPYLWYDAADTATITLSTGVSQWTDKGSRGLDAAQATAAAQPAYVTGALNGLPVLRFDGGDDWLFTGINSDFGMANSHTWLSVAELSSATPAYPMIATINVLEHRTVNQTGRPSFVTGNSGAGEIAAAPNGTTRSLLNDPGVTVMSHDALATGAWSIWQDGSLRDSGTPGAPTFSGSPPFNIGARAGGSFFWPGDIAEIVVVLDLLSTDDRQKLEGYAAWKWGLQALLPGGHPYENSPPYL</sequence>
<keyword evidence="2" id="KW-1185">Reference proteome</keyword>
<reference evidence="1 2" key="1">
    <citation type="journal article" date="2012" name="J. Bacteriol.">
        <title>Genome Sequence of Oceanibaculum indicum Type Strain P24.</title>
        <authorList>
            <person name="Lai Q."/>
            <person name="Shao Z."/>
        </authorList>
    </citation>
    <scope>NUCLEOTIDE SEQUENCE [LARGE SCALE GENOMIC DNA]</scope>
    <source>
        <strain evidence="1 2">P24</strain>
    </source>
</reference>
<proteinExistence type="predicted"/>
<name>K2K045_9PROT</name>
<dbReference type="SUPFAM" id="SSF49899">
    <property type="entry name" value="Concanavalin A-like lectins/glucanases"/>
    <property type="match status" value="1"/>
</dbReference>